<dbReference type="InterPro" id="IPR002477">
    <property type="entry name" value="Peptidoglycan-bd-like"/>
</dbReference>
<dbReference type="InterPro" id="IPR036375">
    <property type="entry name" value="Hemopexin-like_dom_sf"/>
</dbReference>
<feature type="repeat" description="Hemopexin" evidence="13">
    <location>
        <begin position="264"/>
        <end position="309"/>
    </location>
</feature>
<evidence type="ECO:0000313" key="16">
    <source>
        <dbReference type="EMBL" id="UYV80418.1"/>
    </source>
</evidence>
<dbReference type="Gene3D" id="3.40.390.10">
    <property type="entry name" value="Collagenase (Catalytic Domain)"/>
    <property type="match status" value="1"/>
</dbReference>
<dbReference type="InterPro" id="IPR036365">
    <property type="entry name" value="PGBD-like_sf"/>
</dbReference>
<evidence type="ECO:0000256" key="1">
    <source>
        <dbReference type="ARBA" id="ARBA00001947"/>
    </source>
</evidence>
<keyword evidence="4" id="KW-0479">Metal-binding</keyword>
<dbReference type="PROSITE" id="PS51642">
    <property type="entry name" value="HEMOPEXIN_2"/>
    <property type="match status" value="4"/>
</dbReference>
<dbReference type="SMART" id="SM00235">
    <property type="entry name" value="ZnMc"/>
    <property type="match status" value="1"/>
</dbReference>
<dbReference type="InterPro" id="IPR033739">
    <property type="entry name" value="M10A_MMP"/>
</dbReference>
<keyword evidence="7" id="KW-0378">Hydrolase</keyword>
<keyword evidence="12" id="KW-1015">Disulfide bond</keyword>
<evidence type="ECO:0000256" key="3">
    <source>
        <dbReference type="ARBA" id="ARBA00022670"/>
    </source>
</evidence>
<evidence type="ECO:0000313" key="17">
    <source>
        <dbReference type="Proteomes" id="UP001235939"/>
    </source>
</evidence>
<feature type="compositionally biased region" description="Basic and acidic residues" evidence="14">
    <location>
        <begin position="491"/>
        <end position="505"/>
    </location>
</feature>
<accession>A0ABY6LGW2</accession>
<keyword evidence="9" id="KW-0106">Calcium</keyword>
<keyword evidence="6" id="KW-0677">Repeat</keyword>
<dbReference type="SMART" id="SM00120">
    <property type="entry name" value="HX"/>
    <property type="match status" value="4"/>
</dbReference>
<gene>
    <name evidence="16" type="ORF">LAZ67_19000156</name>
</gene>
<evidence type="ECO:0000256" key="9">
    <source>
        <dbReference type="ARBA" id="ARBA00022837"/>
    </source>
</evidence>
<dbReference type="PRINTS" id="PR00138">
    <property type="entry name" value="MATRIXIN"/>
</dbReference>
<evidence type="ECO:0000256" key="13">
    <source>
        <dbReference type="PROSITE-ProRule" id="PRU01011"/>
    </source>
</evidence>
<evidence type="ECO:0000256" key="7">
    <source>
        <dbReference type="ARBA" id="ARBA00022801"/>
    </source>
</evidence>
<dbReference type="CDD" id="cd04278">
    <property type="entry name" value="ZnMc_MMP"/>
    <property type="match status" value="1"/>
</dbReference>
<evidence type="ECO:0000256" key="2">
    <source>
        <dbReference type="ARBA" id="ARBA00010370"/>
    </source>
</evidence>
<dbReference type="InterPro" id="IPR006026">
    <property type="entry name" value="Peptidase_Metallo"/>
</dbReference>
<feature type="region of interest" description="Disordered" evidence="14">
    <location>
        <begin position="486"/>
        <end position="505"/>
    </location>
</feature>
<evidence type="ECO:0000256" key="4">
    <source>
        <dbReference type="ARBA" id="ARBA00022723"/>
    </source>
</evidence>
<dbReference type="InterPro" id="IPR018486">
    <property type="entry name" value="Hemopexin_CS"/>
</dbReference>
<dbReference type="Pfam" id="PF00413">
    <property type="entry name" value="Peptidase_M10"/>
    <property type="match status" value="1"/>
</dbReference>
<evidence type="ECO:0000256" key="6">
    <source>
        <dbReference type="ARBA" id="ARBA00022737"/>
    </source>
</evidence>
<evidence type="ECO:0000256" key="10">
    <source>
        <dbReference type="ARBA" id="ARBA00023049"/>
    </source>
</evidence>
<comment type="cofactor">
    <cofactor evidence="1">
        <name>Zn(2+)</name>
        <dbReference type="ChEBI" id="CHEBI:29105"/>
    </cofactor>
</comment>
<keyword evidence="3" id="KW-0645">Protease</keyword>
<dbReference type="SUPFAM" id="SSF47090">
    <property type="entry name" value="PGBD-like"/>
    <property type="match status" value="1"/>
</dbReference>
<organism evidence="16 17">
    <name type="scientific">Cordylochernes scorpioides</name>
    <dbReference type="NCBI Taxonomy" id="51811"/>
    <lineage>
        <taxon>Eukaryota</taxon>
        <taxon>Metazoa</taxon>
        <taxon>Ecdysozoa</taxon>
        <taxon>Arthropoda</taxon>
        <taxon>Chelicerata</taxon>
        <taxon>Arachnida</taxon>
        <taxon>Pseudoscorpiones</taxon>
        <taxon>Cheliferoidea</taxon>
        <taxon>Chernetidae</taxon>
        <taxon>Cordylochernes</taxon>
    </lineage>
</organism>
<dbReference type="InterPro" id="IPR001818">
    <property type="entry name" value="Pept_M10_metallopeptidase"/>
</dbReference>
<dbReference type="PANTHER" id="PTHR10201:SF291">
    <property type="entry name" value="MATRIX METALLOPROTEINASE 1, ISOFORM C-RELATED"/>
    <property type="match status" value="1"/>
</dbReference>
<comment type="similarity">
    <text evidence="2">Belongs to the peptidase M10A family.</text>
</comment>
<evidence type="ECO:0000256" key="12">
    <source>
        <dbReference type="ARBA" id="ARBA00023157"/>
    </source>
</evidence>
<keyword evidence="8" id="KW-0862">Zinc</keyword>
<feature type="region of interest" description="Disordered" evidence="14">
    <location>
        <begin position="230"/>
        <end position="264"/>
    </location>
</feature>
<sequence>MDDKSDVSSALQHEDAIGQAIKEFQRFAGLNETGNLDNLTMAMMNTPRCGVRDRVGHGESARRRRRYALQGSKWRVTSLTYRISKYPRRIKDRQRVEKEIARAFRVWSSVSPLNFTERKSGRVHIDVRFEEGEHGDGDPFDGPGRTLAHAFFPQFGGDAHFDDEEKWSLGLGAGTNLFQVAAHEFGHSLGLSHSDVRSALMAPFYRGYDAGFKLDNDDILAIQSLYGTQVDTEEQSTTPAAPAAPSTARPVSPDSGDGPDLCQDPSIDAITTTADGSTYVFKGEYYWKVLSEGLAEGFPRKIAEDWDGVPDNIDAVLTWSDGKTFIFKGDQYWRFNNLEKVSGYPKKISVGFTGVPDNVDAAFLWSGNGKTYFFKGDQYWRYDSRAEPPVSDRYPRPISNWNGLANNIDAAFKWTNGRTYFFKGKNYYRFNDRTFAVDSEAPGYPRPTATWWFDCRPVSQAAMRQPAETGTASSSLPVDGLENFDVTAHQHNGDPPDPHDHSGSDHLHSPFTSFFNFVFGE</sequence>
<dbReference type="PROSITE" id="PS00024">
    <property type="entry name" value="HEMOPEXIN"/>
    <property type="match status" value="1"/>
</dbReference>
<dbReference type="PIRSF" id="PIRSF001191">
    <property type="entry name" value="Peptidase_M10A_matrix"/>
    <property type="match status" value="1"/>
</dbReference>
<evidence type="ECO:0000256" key="5">
    <source>
        <dbReference type="ARBA" id="ARBA00022729"/>
    </source>
</evidence>
<dbReference type="Pfam" id="PF01471">
    <property type="entry name" value="PG_binding_1"/>
    <property type="match status" value="1"/>
</dbReference>
<evidence type="ECO:0000256" key="11">
    <source>
        <dbReference type="ARBA" id="ARBA00023145"/>
    </source>
</evidence>
<dbReference type="InterPro" id="IPR024079">
    <property type="entry name" value="MetalloPept_cat_dom_sf"/>
</dbReference>
<protein>
    <submittedName>
        <fullName evidence="16">Mmp1</fullName>
    </submittedName>
</protein>
<reference evidence="16 17" key="1">
    <citation type="submission" date="2022-01" db="EMBL/GenBank/DDBJ databases">
        <title>A chromosomal length assembly of Cordylochernes scorpioides.</title>
        <authorList>
            <person name="Zeh D."/>
            <person name="Zeh J."/>
        </authorList>
    </citation>
    <scope>NUCLEOTIDE SEQUENCE [LARGE SCALE GENOMIC DNA]</scope>
    <source>
        <strain evidence="16">IN4F17</strain>
        <tissue evidence="16">Whole Body</tissue>
    </source>
</reference>
<keyword evidence="17" id="KW-1185">Reference proteome</keyword>
<evidence type="ECO:0000256" key="8">
    <source>
        <dbReference type="ARBA" id="ARBA00022833"/>
    </source>
</evidence>
<feature type="repeat" description="Hemopexin" evidence="13">
    <location>
        <begin position="406"/>
        <end position="455"/>
    </location>
</feature>
<keyword evidence="10" id="KW-0482">Metalloprotease</keyword>
<evidence type="ECO:0000259" key="15">
    <source>
        <dbReference type="SMART" id="SM00235"/>
    </source>
</evidence>
<dbReference type="InterPro" id="IPR000585">
    <property type="entry name" value="Hemopexin-like_dom"/>
</dbReference>
<feature type="domain" description="Peptidase metallopeptidase" evidence="15">
    <location>
        <begin position="70"/>
        <end position="228"/>
    </location>
</feature>
<dbReference type="Proteomes" id="UP001235939">
    <property type="component" value="Chromosome 19"/>
</dbReference>
<dbReference type="SUPFAM" id="SSF55486">
    <property type="entry name" value="Metalloproteases ('zincins'), catalytic domain"/>
    <property type="match status" value="1"/>
</dbReference>
<dbReference type="Pfam" id="PF00045">
    <property type="entry name" value="Hemopexin"/>
    <property type="match status" value="4"/>
</dbReference>
<evidence type="ECO:0000256" key="14">
    <source>
        <dbReference type="SAM" id="MobiDB-lite"/>
    </source>
</evidence>
<keyword evidence="5" id="KW-0732">Signal</keyword>
<feature type="repeat" description="Hemopexin" evidence="13">
    <location>
        <begin position="310"/>
        <end position="355"/>
    </location>
</feature>
<dbReference type="SUPFAM" id="SSF50923">
    <property type="entry name" value="Hemopexin-like domain"/>
    <property type="match status" value="1"/>
</dbReference>
<feature type="compositionally biased region" description="Low complexity" evidence="14">
    <location>
        <begin position="236"/>
        <end position="253"/>
    </location>
</feature>
<dbReference type="CDD" id="cd00094">
    <property type="entry name" value="HX"/>
    <property type="match status" value="1"/>
</dbReference>
<dbReference type="InterPro" id="IPR018487">
    <property type="entry name" value="Hemopexin-like_repeat"/>
</dbReference>
<keyword evidence="11" id="KW-0865">Zymogen</keyword>
<dbReference type="InterPro" id="IPR021190">
    <property type="entry name" value="Pept_M10A"/>
</dbReference>
<dbReference type="PANTHER" id="PTHR10201">
    <property type="entry name" value="MATRIX METALLOPROTEINASE"/>
    <property type="match status" value="1"/>
</dbReference>
<proteinExistence type="inferred from homology"/>
<feature type="repeat" description="Hemopexin" evidence="13">
    <location>
        <begin position="356"/>
        <end position="405"/>
    </location>
</feature>
<dbReference type="Gene3D" id="2.110.10.10">
    <property type="entry name" value="Hemopexin-like domain"/>
    <property type="match status" value="1"/>
</dbReference>
<dbReference type="EMBL" id="CP092881">
    <property type="protein sequence ID" value="UYV80418.1"/>
    <property type="molecule type" value="Genomic_DNA"/>
</dbReference>
<name>A0ABY6LGW2_9ARAC</name>